<dbReference type="RefSeq" id="WP_055733501.1">
    <property type="nucleotide sequence ID" value="NZ_BMDY01000023.1"/>
</dbReference>
<evidence type="ECO:0000256" key="4">
    <source>
        <dbReference type="ARBA" id="ARBA00022490"/>
    </source>
</evidence>
<dbReference type="Pfam" id="PF02092">
    <property type="entry name" value="tRNA_synt_2f"/>
    <property type="match status" value="1"/>
</dbReference>
<evidence type="ECO:0000256" key="11">
    <source>
        <dbReference type="HAMAP-Rule" id="MF_00255"/>
    </source>
</evidence>
<comment type="similarity">
    <text evidence="2 11">Belongs to the class-II aminoacyl-tRNA synthetase family.</text>
</comment>
<keyword evidence="5 11" id="KW-0436">Ligase</keyword>
<dbReference type="HAMAP" id="MF_00255">
    <property type="entry name" value="Gly_tRNA_synth_beta"/>
    <property type="match status" value="1"/>
</dbReference>
<evidence type="ECO:0000256" key="5">
    <source>
        <dbReference type="ARBA" id="ARBA00022598"/>
    </source>
</evidence>
<dbReference type="EMBL" id="BMDY01000023">
    <property type="protein sequence ID" value="GGB16633.1"/>
    <property type="molecule type" value="Genomic_DNA"/>
</dbReference>
<reference evidence="14" key="1">
    <citation type="journal article" date="2019" name="Int. J. Syst. Evol. Microbiol.">
        <title>The Global Catalogue of Microorganisms (GCM) 10K type strain sequencing project: providing services to taxonomists for standard genome sequencing and annotation.</title>
        <authorList>
            <consortium name="The Broad Institute Genomics Platform"/>
            <consortium name="The Broad Institute Genome Sequencing Center for Infectious Disease"/>
            <person name="Wu L."/>
            <person name="Ma J."/>
        </authorList>
    </citation>
    <scope>NUCLEOTIDE SEQUENCE [LARGE SCALE GENOMIC DNA]</scope>
    <source>
        <strain evidence="14">CGMCC 1.10131</strain>
    </source>
</reference>
<keyword evidence="9 11" id="KW-0030">Aminoacyl-tRNA synthetase</keyword>
<proteinExistence type="inferred from homology"/>
<keyword evidence="8 11" id="KW-0648">Protein biosynthesis</keyword>
<dbReference type="SMART" id="SM00836">
    <property type="entry name" value="DALR_1"/>
    <property type="match status" value="1"/>
</dbReference>
<keyword evidence="14" id="KW-1185">Reference proteome</keyword>
<dbReference type="PANTHER" id="PTHR30075:SF2">
    <property type="entry name" value="GLYCINE--TRNA LIGASE, CHLOROPLASTIC_MITOCHONDRIAL 2"/>
    <property type="match status" value="1"/>
</dbReference>
<dbReference type="PROSITE" id="PS50861">
    <property type="entry name" value="AA_TRNA_LIGASE_II_GLYAB"/>
    <property type="match status" value="1"/>
</dbReference>
<comment type="subcellular location">
    <subcellularLocation>
        <location evidence="1 11">Cytoplasm</location>
    </subcellularLocation>
</comment>
<evidence type="ECO:0000259" key="12">
    <source>
        <dbReference type="SMART" id="SM00836"/>
    </source>
</evidence>
<comment type="caution">
    <text evidence="13">The sequence shown here is derived from an EMBL/GenBank/DDBJ whole genome shotgun (WGS) entry which is preliminary data.</text>
</comment>
<evidence type="ECO:0000256" key="10">
    <source>
        <dbReference type="ARBA" id="ARBA00047937"/>
    </source>
</evidence>
<dbReference type="PRINTS" id="PR01045">
    <property type="entry name" value="TRNASYNTHGB"/>
</dbReference>
<dbReference type="SUPFAM" id="SSF109604">
    <property type="entry name" value="HD-domain/PDEase-like"/>
    <property type="match status" value="1"/>
</dbReference>
<dbReference type="InterPro" id="IPR008909">
    <property type="entry name" value="DALR_anticod-bd"/>
</dbReference>
<protein>
    <recommendedName>
        <fullName evidence="11">Glycine--tRNA ligase beta subunit</fullName>
        <ecNumber evidence="11">6.1.1.14</ecNumber>
    </recommendedName>
    <alternativeName>
        <fullName evidence="11">Glycyl-tRNA synthetase beta subunit</fullName>
        <shortName evidence="11">GlyRS</shortName>
    </alternativeName>
</protein>
<evidence type="ECO:0000256" key="9">
    <source>
        <dbReference type="ARBA" id="ARBA00023146"/>
    </source>
</evidence>
<keyword evidence="7 11" id="KW-0067">ATP-binding</keyword>
<name>A0ABQ1I622_9ALTE</name>
<dbReference type="InterPro" id="IPR006194">
    <property type="entry name" value="Gly-tRNA-synth_heterodimer"/>
</dbReference>
<organism evidence="13 14">
    <name type="scientific">Agarivorans gilvus</name>
    <dbReference type="NCBI Taxonomy" id="680279"/>
    <lineage>
        <taxon>Bacteria</taxon>
        <taxon>Pseudomonadati</taxon>
        <taxon>Pseudomonadota</taxon>
        <taxon>Gammaproteobacteria</taxon>
        <taxon>Alteromonadales</taxon>
        <taxon>Alteromonadaceae</taxon>
        <taxon>Agarivorans</taxon>
    </lineage>
</organism>
<evidence type="ECO:0000256" key="6">
    <source>
        <dbReference type="ARBA" id="ARBA00022741"/>
    </source>
</evidence>
<gene>
    <name evidence="11 13" type="primary">glyS</name>
    <name evidence="13" type="ORF">GCM10007414_32560</name>
</gene>
<evidence type="ECO:0000313" key="13">
    <source>
        <dbReference type="EMBL" id="GGB16633.1"/>
    </source>
</evidence>
<dbReference type="NCBIfam" id="TIGR00211">
    <property type="entry name" value="glyS"/>
    <property type="match status" value="1"/>
</dbReference>
<dbReference type="Pfam" id="PF05746">
    <property type="entry name" value="DALR_1"/>
    <property type="match status" value="1"/>
</dbReference>
<keyword evidence="4 11" id="KW-0963">Cytoplasm</keyword>
<comment type="catalytic activity">
    <reaction evidence="10 11">
        <text>tRNA(Gly) + glycine + ATP = glycyl-tRNA(Gly) + AMP + diphosphate</text>
        <dbReference type="Rhea" id="RHEA:16013"/>
        <dbReference type="Rhea" id="RHEA-COMP:9664"/>
        <dbReference type="Rhea" id="RHEA-COMP:9683"/>
        <dbReference type="ChEBI" id="CHEBI:30616"/>
        <dbReference type="ChEBI" id="CHEBI:33019"/>
        <dbReference type="ChEBI" id="CHEBI:57305"/>
        <dbReference type="ChEBI" id="CHEBI:78442"/>
        <dbReference type="ChEBI" id="CHEBI:78522"/>
        <dbReference type="ChEBI" id="CHEBI:456215"/>
        <dbReference type="EC" id="6.1.1.14"/>
    </reaction>
</comment>
<evidence type="ECO:0000256" key="3">
    <source>
        <dbReference type="ARBA" id="ARBA00011209"/>
    </source>
</evidence>
<accession>A0ABQ1I622</accession>
<feature type="domain" description="DALR anticodon binding" evidence="12">
    <location>
        <begin position="588"/>
        <end position="691"/>
    </location>
</feature>
<evidence type="ECO:0000313" key="14">
    <source>
        <dbReference type="Proteomes" id="UP000651977"/>
    </source>
</evidence>
<dbReference type="Proteomes" id="UP000651977">
    <property type="component" value="Unassembled WGS sequence"/>
</dbReference>
<dbReference type="GO" id="GO:0016874">
    <property type="term" value="F:ligase activity"/>
    <property type="evidence" value="ECO:0007669"/>
    <property type="project" value="UniProtKB-KW"/>
</dbReference>
<keyword evidence="6 11" id="KW-0547">Nucleotide-binding</keyword>
<dbReference type="EC" id="6.1.1.14" evidence="11"/>
<dbReference type="InterPro" id="IPR015944">
    <property type="entry name" value="Gly-tRNA-synth_bsu"/>
</dbReference>
<comment type="subunit">
    <text evidence="3 11">Tetramer of two alpha and two beta subunits.</text>
</comment>
<evidence type="ECO:0000256" key="1">
    <source>
        <dbReference type="ARBA" id="ARBA00004496"/>
    </source>
</evidence>
<dbReference type="PANTHER" id="PTHR30075">
    <property type="entry name" value="GLYCYL-TRNA SYNTHETASE"/>
    <property type="match status" value="1"/>
</dbReference>
<evidence type="ECO:0000256" key="2">
    <source>
        <dbReference type="ARBA" id="ARBA00008226"/>
    </source>
</evidence>
<evidence type="ECO:0000256" key="8">
    <source>
        <dbReference type="ARBA" id="ARBA00022917"/>
    </source>
</evidence>
<evidence type="ECO:0000256" key="7">
    <source>
        <dbReference type="ARBA" id="ARBA00022840"/>
    </source>
</evidence>
<sequence>MSYDNLLVEIGTEELPPKALRGLAESFQSNVQQGLEKADFQFEKIEWFAAPRRLALLVTALSEKTPDKVVEKRGPAVSAAFDADGKATKAAEGWARSNGISVEQAERISTDKGEWLLHKAEISGQSIYQLVPEIIADGLAKLPIPKPMRWGATATQFIRPVHTITMLYGEKLVQGNILGIESARTVRGHRFMGEAEFELSHANDYVQQLDRRGKVIVNYEQRKTIIREQIEAEAAREGGVVEMDDSLLEEVCSLVEWPVAMVGSFEDKFLAVPAEALIYTMKDNQKYFPILDTEGNLLPRFIFVSNIVSKDPKQVIEGNEKVVRPRLADAEFFFETDKKSRLDSRLDKLANVVFQQKLGSLLDKANRVSELAAQIAGEIGGNSQHAQRAGLLSKADLNSEMVLEFPDIQGVMGMYYAKFDGEHEDVANALNQQYWPRFSGDKLPESKVASAVAIADKLDTLVGIFAIGQLPKGDKDPFALRRASLGIIRIIQDKGFQLDLNTLINSALLLLPLELSQEQQNQVHAQLLDFIYARLRAMYLEQGIDASVITAVLERKPSQLIDIESRIKAVSHFRTLEQAQALAAANKRVSNILAKNPDFVKPEVDNSLLKEAEEQALANAITAMAEKVAPLLAKADYQQALIELAGLREVVDQFFDNVMVMSEDDQLKINRLSLLNSLRQLFLEIADISVIQ</sequence>